<dbReference type="GO" id="GO:0016020">
    <property type="term" value="C:membrane"/>
    <property type="evidence" value="ECO:0007669"/>
    <property type="project" value="InterPro"/>
</dbReference>
<dbReference type="InterPro" id="IPR013747">
    <property type="entry name" value="ACP_syn_III_C"/>
</dbReference>
<keyword evidence="3 6" id="KW-0808">Transferase</keyword>
<dbReference type="KEGG" id="rarg:115754357"/>
<dbReference type="AlphaFoldDB" id="A0A8B8QS01"/>
<keyword evidence="10" id="KW-1185">Reference proteome</keyword>
<protein>
    <recommendedName>
        <fullName evidence="6">3-ketoacyl-CoA synthase</fullName>
        <ecNumber evidence="6">2.3.1.-</ecNumber>
    </recommendedName>
</protein>
<evidence type="ECO:0000259" key="9">
    <source>
        <dbReference type="Pfam" id="PF08541"/>
    </source>
</evidence>
<comment type="catalytic activity">
    <reaction evidence="5">
        <text>a very-long-chain acyl-CoA + malonyl-CoA + H(+) = a very-long-chain 3-oxoacyl-CoA + CO2 + CoA</text>
        <dbReference type="Rhea" id="RHEA:32727"/>
        <dbReference type="ChEBI" id="CHEBI:15378"/>
        <dbReference type="ChEBI" id="CHEBI:16526"/>
        <dbReference type="ChEBI" id="CHEBI:57287"/>
        <dbReference type="ChEBI" id="CHEBI:57384"/>
        <dbReference type="ChEBI" id="CHEBI:90725"/>
        <dbReference type="ChEBI" id="CHEBI:90736"/>
        <dbReference type="EC" id="2.3.1.199"/>
    </reaction>
</comment>
<dbReference type="RefSeq" id="XP_030549213.1">
    <property type="nucleotide sequence ID" value="XM_030693353.2"/>
</dbReference>
<evidence type="ECO:0000256" key="1">
    <source>
        <dbReference type="ARBA" id="ARBA00005194"/>
    </source>
</evidence>
<organism evidence="10 11">
    <name type="scientific">Rhodamnia argentea</name>
    <dbReference type="NCBI Taxonomy" id="178133"/>
    <lineage>
        <taxon>Eukaryota</taxon>
        <taxon>Viridiplantae</taxon>
        <taxon>Streptophyta</taxon>
        <taxon>Embryophyta</taxon>
        <taxon>Tracheophyta</taxon>
        <taxon>Spermatophyta</taxon>
        <taxon>Magnoliopsida</taxon>
        <taxon>eudicotyledons</taxon>
        <taxon>Gunneridae</taxon>
        <taxon>Pentapetalae</taxon>
        <taxon>rosids</taxon>
        <taxon>malvids</taxon>
        <taxon>Myrtales</taxon>
        <taxon>Myrtaceae</taxon>
        <taxon>Myrtoideae</taxon>
        <taxon>Myrteae</taxon>
        <taxon>Australasian group</taxon>
        <taxon>Rhodamnia</taxon>
    </lineage>
</organism>
<keyword evidence="7" id="KW-0472">Membrane</keyword>
<dbReference type="EC" id="2.3.1.-" evidence="6"/>
<sequence>MLKHILFSSFDMSTFTLEHLNLNSTGIILLCLTLILFLATLLKPKYPNKVFLLDFACHKAPDAQSCSKESVMEQAQHYGKFSDATLDFMHKTLERSGLGESTYLPEALLRQPPNPCLEEELKEAEAAMFGVVDKVLAKTGVRGDEIGVLVVNCCIFNVVPSLSSMIVNRYKLKEDVATYSLQGMGCSAGLCAIGLAKNLLQVHPNSYALVVSTENITGNAYVGNNRSMTLINCLFRVGGAAILLSNRPSDAQIAKYKLLHTVHTHTARWGRSYECIFQEEDECGQVGVTITKDLMAVAIDAIEANVTVLGRLILPVSEQILYAANWLARLFRMANVEPYMPNFTKAVDHVFPHVGGKPVLDELQKSLGLSEAHMEASRMTLYRFGNTSSSSIWYALAYAEAKGRMKRGDRAWQIAFGSGFKCSSVIWEAIRTVGGQETSNPWTDEIDGFPVATKDIEPIPYFFEPSKKKEV</sequence>
<evidence type="ECO:0000259" key="8">
    <source>
        <dbReference type="Pfam" id="PF08392"/>
    </source>
</evidence>
<dbReference type="OrthoDB" id="329835at2759"/>
<dbReference type="GO" id="GO:0006633">
    <property type="term" value="P:fatty acid biosynthetic process"/>
    <property type="evidence" value="ECO:0007669"/>
    <property type="project" value="UniProtKB-UniPathway"/>
</dbReference>
<comment type="similarity">
    <text evidence="2 6">Belongs to the thiolase-like superfamily. Chalcone/stilbene synthases family.</text>
</comment>
<dbReference type="PIRSF" id="PIRSF036417">
    <property type="entry name" value="3-ktacl-CoA_syn"/>
    <property type="match status" value="1"/>
</dbReference>
<dbReference type="PANTHER" id="PTHR31561">
    <property type="entry name" value="3-KETOACYL-COA SYNTHASE"/>
    <property type="match status" value="1"/>
</dbReference>
<dbReference type="InterPro" id="IPR016039">
    <property type="entry name" value="Thiolase-like"/>
</dbReference>
<dbReference type="GeneID" id="115754357"/>
<evidence type="ECO:0000256" key="6">
    <source>
        <dbReference type="PIRNR" id="PIRNR036417"/>
    </source>
</evidence>
<keyword evidence="4 6" id="KW-0012">Acyltransferase</keyword>
<evidence type="ECO:0000256" key="5">
    <source>
        <dbReference type="ARBA" id="ARBA00047375"/>
    </source>
</evidence>
<dbReference type="InterPro" id="IPR013601">
    <property type="entry name" value="FAE1_typ3_polyketide_synth"/>
</dbReference>
<name>A0A8B8QS01_9MYRT</name>
<dbReference type="Pfam" id="PF08541">
    <property type="entry name" value="ACP_syn_III_C"/>
    <property type="match status" value="1"/>
</dbReference>
<feature type="domain" description="FAE" evidence="8">
    <location>
        <begin position="47"/>
        <end position="329"/>
    </location>
</feature>
<evidence type="ECO:0000256" key="7">
    <source>
        <dbReference type="SAM" id="Phobius"/>
    </source>
</evidence>
<evidence type="ECO:0000313" key="11">
    <source>
        <dbReference type="RefSeq" id="XP_030549213.1"/>
    </source>
</evidence>
<dbReference type="Gene3D" id="3.40.47.10">
    <property type="match status" value="1"/>
</dbReference>
<dbReference type="GO" id="GO:0009922">
    <property type="term" value="F:fatty acid elongase activity"/>
    <property type="evidence" value="ECO:0007669"/>
    <property type="project" value="UniProtKB-EC"/>
</dbReference>
<dbReference type="Pfam" id="PF08392">
    <property type="entry name" value="FAE1_CUT1_RppA"/>
    <property type="match status" value="1"/>
</dbReference>
<reference evidence="11" key="1">
    <citation type="submission" date="2025-08" db="UniProtKB">
        <authorList>
            <consortium name="RefSeq"/>
        </authorList>
    </citation>
    <scope>IDENTIFICATION</scope>
    <source>
        <tissue evidence="11">Leaf</tissue>
    </source>
</reference>
<dbReference type="InterPro" id="IPR012392">
    <property type="entry name" value="3-ktacl-CoA_syn"/>
</dbReference>
<keyword evidence="7" id="KW-0812">Transmembrane</keyword>
<dbReference type="SUPFAM" id="SSF53901">
    <property type="entry name" value="Thiolase-like"/>
    <property type="match status" value="2"/>
</dbReference>
<feature type="domain" description="Beta-ketoacyl-[acyl-carrier-protein] synthase III C-terminal" evidence="9">
    <location>
        <begin position="345"/>
        <end position="428"/>
    </location>
</feature>
<gene>
    <name evidence="11" type="primary">LOC115754357</name>
</gene>
<evidence type="ECO:0000313" key="10">
    <source>
        <dbReference type="Proteomes" id="UP000827889"/>
    </source>
</evidence>
<proteinExistence type="inferred from homology"/>
<evidence type="ECO:0000256" key="3">
    <source>
        <dbReference type="ARBA" id="ARBA00022679"/>
    </source>
</evidence>
<dbReference type="Proteomes" id="UP000827889">
    <property type="component" value="Chromosome 6"/>
</dbReference>
<comment type="pathway">
    <text evidence="1 6">Lipid metabolism; fatty acid biosynthesis.</text>
</comment>
<evidence type="ECO:0000256" key="2">
    <source>
        <dbReference type="ARBA" id="ARBA00005531"/>
    </source>
</evidence>
<dbReference type="UniPathway" id="UPA00094"/>
<dbReference type="CDD" id="cd00831">
    <property type="entry name" value="CHS_like"/>
    <property type="match status" value="1"/>
</dbReference>
<feature type="transmembrane region" description="Helical" evidence="7">
    <location>
        <begin position="20"/>
        <end position="42"/>
    </location>
</feature>
<keyword evidence="7" id="KW-1133">Transmembrane helix</keyword>
<evidence type="ECO:0000256" key="4">
    <source>
        <dbReference type="ARBA" id="ARBA00023315"/>
    </source>
</evidence>
<accession>A0A8B8QS01</accession>